<dbReference type="Proteomes" id="UP000663868">
    <property type="component" value="Unassembled WGS sequence"/>
</dbReference>
<evidence type="ECO:0000313" key="8">
    <source>
        <dbReference type="EMBL" id="CAF3934895.1"/>
    </source>
</evidence>
<comment type="similarity">
    <text evidence="1 5">Belongs to the FMO family.</text>
</comment>
<dbReference type="EMBL" id="CAJOBB010003966">
    <property type="protein sequence ID" value="CAF4067694.1"/>
    <property type="molecule type" value="Genomic_DNA"/>
</dbReference>
<evidence type="ECO:0000313" key="10">
    <source>
        <dbReference type="Proteomes" id="UP000663845"/>
    </source>
</evidence>
<sequence length="88" mass="9845">MTRKSVAIIGAGVSGLAAGKVLLEDRFDITIFDRHKTLGGIWSPDWAYVHLHTQTIANLMEFSSLHDTEAMDCASWEIIHNYPKTICK</sequence>
<evidence type="ECO:0000256" key="3">
    <source>
        <dbReference type="ARBA" id="ARBA00022827"/>
    </source>
</evidence>
<comment type="caution">
    <text evidence="7">The sequence shown here is derived from an EMBL/GenBank/DDBJ whole genome shotgun (WGS) entry which is preliminary data.</text>
</comment>
<dbReference type="InterPro" id="IPR050346">
    <property type="entry name" value="FMO-like"/>
</dbReference>
<dbReference type="PRINTS" id="PR00419">
    <property type="entry name" value="ADXRDTASE"/>
</dbReference>
<evidence type="ECO:0000256" key="1">
    <source>
        <dbReference type="ARBA" id="ARBA00009183"/>
    </source>
</evidence>
<dbReference type="GO" id="GO:0050661">
    <property type="term" value="F:NADP binding"/>
    <property type="evidence" value="ECO:0007669"/>
    <property type="project" value="InterPro"/>
</dbReference>
<evidence type="ECO:0000313" key="9">
    <source>
        <dbReference type="EMBL" id="CAF4067694.1"/>
    </source>
</evidence>
<gene>
    <name evidence="6" type="ORF">IZO911_LOCUS37152</name>
    <name evidence="7" type="ORF">JYZ213_LOCUS36809</name>
    <name evidence="9" type="ORF">KXQ929_LOCUS32541</name>
    <name evidence="8" type="ORF">OXD698_LOCUS25794</name>
</gene>
<dbReference type="GO" id="GO:0004499">
    <property type="term" value="F:N,N-dimethylaniline monooxygenase activity"/>
    <property type="evidence" value="ECO:0007669"/>
    <property type="project" value="InterPro"/>
</dbReference>
<reference evidence="7" key="1">
    <citation type="submission" date="2021-02" db="EMBL/GenBank/DDBJ databases">
        <authorList>
            <person name="Nowell W R."/>
        </authorList>
    </citation>
    <scope>NUCLEOTIDE SEQUENCE</scope>
</reference>
<keyword evidence="3 5" id="KW-0274">FAD</keyword>
<evidence type="ECO:0000313" key="7">
    <source>
        <dbReference type="EMBL" id="CAF1383724.1"/>
    </source>
</evidence>
<dbReference type="Proteomes" id="UP000663860">
    <property type="component" value="Unassembled WGS sequence"/>
</dbReference>
<dbReference type="PANTHER" id="PTHR23023">
    <property type="entry name" value="DIMETHYLANILINE MONOOXYGENASE"/>
    <property type="match status" value="1"/>
</dbReference>
<comment type="cofactor">
    <cofactor evidence="5">
        <name>FAD</name>
        <dbReference type="ChEBI" id="CHEBI:57692"/>
    </cofactor>
</comment>
<protein>
    <recommendedName>
        <fullName evidence="5">Flavin-containing monooxygenase</fullName>
        <ecNumber evidence="5">1.-.-.-</ecNumber>
    </recommendedName>
</protein>
<dbReference type="SUPFAM" id="SSF51905">
    <property type="entry name" value="FAD/NAD(P)-binding domain"/>
    <property type="match status" value="1"/>
</dbReference>
<dbReference type="EMBL" id="CAJOAZ010002502">
    <property type="protein sequence ID" value="CAF3934895.1"/>
    <property type="molecule type" value="Genomic_DNA"/>
</dbReference>
<dbReference type="Gene3D" id="3.50.50.60">
    <property type="entry name" value="FAD/NAD(P)-binding domain"/>
    <property type="match status" value="1"/>
</dbReference>
<dbReference type="InterPro" id="IPR036188">
    <property type="entry name" value="FAD/NAD-bd_sf"/>
</dbReference>
<organism evidence="7 10">
    <name type="scientific">Adineta steineri</name>
    <dbReference type="NCBI Taxonomy" id="433720"/>
    <lineage>
        <taxon>Eukaryota</taxon>
        <taxon>Metazoa</taxon>
        <taxon>Spiralia</taxon>
        <taxon>Gnathifera</taxon>
        <taxon>Rotifera</taxon>
        <taxon>Eurotatoria</taxon>
        <taxon>Bdelloidea</taxon>
        <taxon>Adinetida</taxon>
        <taxon>Adinetidae</taxon>
        <taxon>Adineta</taxon>
    </lineage>
</organism>
<evidence type="ECO:0000256" key="4">
    <source>
        <dbReference type="ARBA" id="ARBA00023002"/>
    </source>
</evidence>
<accession>A0A815JL52</accession>
<dbReference type="Proteomes" id="UP000663845">
    <property type="component" value="Unassembled WGS sequence"/>
</dbReference>
<evidence type="ECO:0000256" key="5">
    <source>
        <dbReference type="RuleBase" id="RU361177"/>
    </source>
</evidence>
<dbReference type="EMBL" id="CAJNOG010000924">
    <property type="protein sequence ID" value="CAF1383724.1"/>
    <property type="molecule type" value="Genomic_DNA"/>
</dbReference>
<dbReference type="InterPro" id="IPR020946">
    <property type="entry name" value="Flavin_mOase-like"/>
</dbReference>
<keyword evidence="4 5" id="KW-0560">Oxidoreductase</keyword>
<keyword evidence="2 5" id="KW-0285">Flavoprotein</keyword>
<dbReference type="EC" id="1.-.-.-" evidence="5"/>
<dbReference type="EMBL" id="CAJNOE010000916">
    <property type="protein sequence ID" value="CAF1358047.1"/>
    <property type="molecule type" value="Genomic_DNA"/>
</dbReference>
<proteinExistence type="inferred from homology"/>
<evidence type="ECO:0000256" key="2">
    <source>
        <dbReference type="ARBA" id="ARBA00022630"/>
    </source>
</evidence>
<name>A0A815JL52_9BILA</name>
<dbReference type="Proteomes" id="UP000663844">
    <property type="component" value="Unassembled WGS sequence"/>
</dbReference>
<keyword evidence="5" id="KW-0503">Monooxygenase</keyword>
<dbReference type="Pfam" id="PF00743">
    <property type="entry name" value="FMO-like"/>
    <property type="match status" value="1"/>
</dbReference>
<dbReference type="AlphaFoldDB" id="A0A815JL52"/>
<evidence type="ECO:0000313" key="6">
    <source>
        <dbReference type="EMBL" id="CAF1358047.1"/>
    </source>
</evidence>
<dbReference type="GO" id="GO:0050660">
    <property type="term" value="F:flavin adenine dinucleotide binding"/>
    <property type="evidence" value="ECO:0007669"/>
    <property type="project" value="InterPro"/>
</dbReference>